<protein>
    <submittedName>
        <fullName evidence="1">Uncharacterized protein</fullName>
    </submittedName>
</protein>
<evidence type="ECO:0000313" key="1">
    <source>
        <dbReference type="EMBL" id="KAG0415576.1"/>
    </source>
</evidence>
<gene>
    <name evidence="1" type="ORF">HPB47_007192</name>
</gene>
<dbReference type="EMBL" id="JABSTQ010011052">
    <property type="protein sequence ID" value="KAG0415576.1"/>
    <property type="molecule type" value="Genomic_DNA"/>
</dbReference>
<evidence type="ECO:0000313" key="2">
    <source>
        <dbReference type="Proteomes" id="UP000805193"/>
    </source>
</evidence>
<sequence length="778" mass="87871">MWFCFPFCPPVPSGLQGVDDIPLSSNNGVITQEGDSYMLVEYSRDVDRRLVPFYPPVPELPRCSLCGMVPSKLYSADTCRHLFCYDCRARSTTGCAFDGAVLTSDDPDMTPAVMVSGCLVRCWNHTEGCSYVGRLLEMPAHYRTCPHFSICCQSCGEKGLPPNGANFLASESVDEVRVPLTKKADHVWTVGPYSKLATGIHHFRSEPFYTQTGHKIQLQGCIDGIKTVELRAAIHCLPRSGGKSPTKLPKSYMFRLLGNDQQRCGSVEGSVLGLEFQGKYLAFAPAGNKSDDQMENATCSIRGVHLDIDHFEKKAAVDCYMYTNGLRPEFQGNVCYNVRFPKICLNCKLTPTNESQCYLPDINDETSPLFLAFRTKAIGRLWANCVRQAIACCRYMRQAPRVLTGVFCNRTWDGLACYDDTAASTNVSKVCPSLLYIYSQPHCEHYSTRWCHKNGTWYKQLNQERTFYSSCAPKPWDYVSVYHYSIGLLALSVLSLIPALVVFNWYKSLQVPRISIHKHLCFSVMMCGTFYIIDHAVFTLDDAKPTRFTKNLTNLNVWWCKLLTALNRYFMVSQYSWMLCEGCYLHRLVAMAFSQQMNLKVYYGVGWGAPVVLVIIYSVLRATKSDVRCWRNLTVYDYVFTGPILAALAVNIFFMTHVVYILVTKLRQSNVSDTANFRKVLRAVLILIPIFGCHFILTTFVSPASCSAYLSKQYAEWTIVGLQGLFVSLIFCYFNGEVQGLVRRSYVRYSNDRSLSRRHRPSVPLTTTTTTTTATTAM</sequence>
<accession>A0AC60P8E4</accession>
<proteinExistence type="predicted"/>
<dbReference type="Proteomes" id="UP000805193">
    <property type="component" value="Unassembled WGS sequence"/>
</dbReference>
<name>A0AC60P8E4_IXOPE</name>
<reference evidence="1 2" key="1">
    <citation type="journal article" date="2020" name="Cell">
        <title>Large-Scale Comparative Analyses of Tick Genomes Elucidate Their Genetic Diversity and Vector Capacities.</title>
        <authorList>
            <consortium name="Tick Genome and Microbiome Consortium (TIGMIC)"/>
            <person name="Jia N."/>
            <person name="Wang J."/>
            <person name="Shi W."/>
            <person name="Du L."/>
            <person name="Sun Y."/>
            <person name="Zhan W."/>
            <person name="Jiang J.F."/>
            <person name="Wang Q."/>
            <person name="Zhang B."/>
            <person name="Ji P."/>
            <person name="Bell-Sakyi L."/>
            <person name="Cui X.M."/>
            <person name="Yuan T.T."/>
            <person name="Jiang B.G."/>
            <person name="Yang W.F."/>
            <person name="Lam T.T."/>
            <person name="Chang Q.C."/>
            <person name="Ding S.J."/>
            <person name="Wang X.J."/>
            <person name="Zhu J.G."/>
            <person name="Ruan X.D."/>
            <person name="Zhao L."/>
            <person name="Wei J.T."/>
            <person name="Ye R.Z."/>
            <person name="Que T.C."/>
            <person name="Du C.H."/>
            <person name="Zhou Y.H."/>
            <person name="Cheng J.X."/>
            <person name="Dai P.F."/>
            <person name="Guo W.B."/>
            <person name="Han X.H."/>
            <person name="Huang E.J."/>
            <person name="Li L.F."/>
            <person name="Wei W."/>
            <person name="Gao Y.C."/>
            <person name="Liu J.Z."/>
            <person name="Shao H.Z."/>
            <person name="Wang X."/>
            <person name="Wang C.C."/>
            <person name="Yang T.C."/>
            <person name="Huo Q.B."/>
            <person name="Li W."/>
            <person name="Chen H.Y."/>
            <person name="Chen S.E."/>
            <person name="Zhou L.G."/>
            <person name="Ni X.B."/>
            <person name="Tian J.H."/>
            <person name="Sheng Y."/>
            <person name="Liu T."/>
            <person name="Pan Y.S."/>
            <person name="Xia L.Y."/>
            <person name="Li J."/>
            <person name="Zhao F."/>
            <person name="Cao W.C."/>
        </authorList>
    </citation>
    <scope>NUCLEOTIDE SEQUENCE [LARGE SCALE GENOMIC DNA]</scope>
    <source>
        <strain evidence="1">Iper-2018</strain>
    </source>
</reference>
<organism evidence="1 2">
    <name type="scientific">Ixodes persulcatus</name>
    <name type="common">Taiga tick</name>
    <dbReference type="NCBI Taxonomy" id="34615"/>
    <lineage>
        <taxon>Eukaryota</taxon>
        <taxon>Metazoa</taxon>
        <taxon>Ecdysozoa</taxon>
        <taxon>Arthropoda</taxon>
        <taxon>Chelicerata</taxon>
        <taxon>Arachnida</taxon>
        <taxon>Acari</taxon>
        <taxon>Parasitiformes</taxon>
        <taxon>Ixodida</taxon>
        <taxon>Ixodoidea</taxon>
        <taxon>Ixodidae</taxon>
        <taxon>Ixodinae</taxon>
        <taxon>Ixodes</taxon>
    </lineage>
</organism>
<comment type="caution">
    <text evidence="1">The sequence shown here is derived from an EMBL/GenBank/DDBJ whole genome shotgun (WGS) entry which is preliminary data.</text>
</comment>
<keyword evidence="2" id="KW-1185">Reference proteome</keyword>